<evidence type="ECO:0000256" key="6">
    <source>
        <dbReference type="ARBA" id="ARBA00022989"/>
    </source>
</evidence>
<keyword evidence="13" id="KW-1185">Reference proteome</keyword>
<reference evidence="12" key="1">
    <citation type="submission" date="2013-04" db="EMBL/GenBank/DDBJ databases">
        <authorList>
            <person name="Harkins D.M."/>
            <person name="Durkin A.S."/>
            <person name="Selengut J.D."/>
            <person name="Sanka R."/>
            <person name="DePew J."/>
            <person name="Purushe J."/>
            <person name="Ahmed A."/>
            <person name="van der Linden H."/>
            <person name="Goris M.G.A."/>
            <person name="Hartskeerl R.A."/>
            <person name="Vinetz J.M."/>
            <person name="Sutton G.G."/>
            <person name="Nelson W.C."/>
            <person name="Fouts D.E."/>
        </authorList>
    </citation>
    <scope>NUCLEOTIDE SEQUENCE [LARGE SCALE GENOMIC DNA]</scope>
    <source>
        <strain evidence="12">BUT 6</strain>
    </source>
</reference>
<dbReference type="Gene3D" id="2.60.120.10">
    <property type="entry name" value="Jelly Rolls"/>
    <property type="match status" value="2"/>
</dbReference>
<feature type="active site" description="Nucleophile" evidence="9">
    <location>
        <position position="511"/>
    </location>
</feature>
<dbReference type="CDD" id="cd07205">
    <property type="entry name" value="Pat_PNPLA6_PNPLA7_NTE1_like"/>
    <property type="match status" value="1"/>
</dbReference>
<organism evidence="12 13">
    <name type="scientific">Leptospira fainei serovar Hurstbridge str. BUT 6</name>
    <dbReference type="NCBI Taxonomy" id="1193011"/>
    <lineage>
        <taxon>Bacteria</taxon>
        <taxon>Pseudomonadati</taxon>
        <taxon>Spirochaetota</taxon>
        <taxon>Spirochaetia</taxon>
        <taxon>Leptospirales</taxon>
        <taxon>Leptospiraceae</taxon>
        <taxon>Leptospira</taxon>
    </lineage>
</organism>
<dbReference type="InterPro" id="IPR002641">
    <property type="entry name" value="PNPLA_dom"/>
</dbReference>
<dbReference type="InterPro" id="IPR014710">
    <property type="entry name" value="RmlC-like_jellyroll"/>
</dbReference>
<sequence>MPIKKIKIPPRWFDSVLQANPELFTEWTESELRAFASAFEILKIPAGKTIVDPRKNSSKLYFVIEGVCEEFSFRDASSTREIGSGAYLGEPSFFHWEEAVFGVRTRTDSTLAAISKQEWNRLERKFPQRLGLLAARIKSRRFFRLAIVRPNQKEILDFLSSIEILFHFDRNKVSKLQSYLEWLYVPGGERLIRQGDPGNSLYIIVSGRFRFVTEDGNGKRISEGEFGKGDIIGEMSLLTGEPRSASVYALRSGQVIRISRDGFRKFISRSPEGLFHITETIARRLNEKNRGGVKLGRKVHTIALVPLTKGFPLKEFSKELSKSLKPFGSSLTVSKDKFERFVQQQRSKRNRGENFGISEILSWFNGLEREYDKVFFEVEHEDSLWVEACLRQADRILILVEPGSILEEDCHAWKVLQGGGLHETLRETVFYVEDGYSRWRILEDLFKKLPGQRHIVRKNRAGEFDRVARRMEGKAVGIALAGGGAKGFAHLGFLHSIRDQGIPVDLIGGTSAGSIMAGLFAMGYDFPEILRLIKKVWIDSKLTRDYTIPFVSLLNGLRYSKAVKDFFGDRKIETLWIPFLAVACNLTKSEPKIFDQGELWKAIRASTSIPGIFPPFYDEGSLYVDGGLWDNLPGLLLREKGADILISVDLGAGSQPAKDQAYGSLVEGRFPGAAPSAWTLIMNNLLPKEQRLDFPHIGEIFMRSMLISSQNSLKKTKESSDLFVELPARDFSTFDWNEYLRLYDLGYESSQLKAKEWAKIIQDKIYSK</sequence>
<dbReference type="SMART" id="SM00100">
    <property type="entry name" value="cNMP"/>
    <property type="match status" value="2"/>
</dbReference>
<dbReference type="PROSITE" id="PS51635">
    <property type="entry name" value="PNPLA"/>
    <property type="match status" value="1"/>
</dbReference>
<evidence type="ECO:0000259" key="10">
    <source>
        <dbReference type="PROSITE" id="PS50042"/>
    </source>
</evidence>
<evidence type="ECO:0000256" key="8">
    <source>
        <dbReference type="ARBA" id="ARBA00023136"/>
    </source>
</evidence>
<dbReference type="CDD" id="cd00038">
    <property type="entry name" value="CAP_ED"/>
    <property type="match status" value="2"/>
</dbReference>
<feature type="domain" description="Cyclic nucleotide-binding" evidence="10">
    <location>
        <begin position="23"/>
        <end position="122"/>
    </location>
</feature>
<feature type="active site" description="Proton acceptor" evidence="9">
    <location>
        <position position="625"/>
    </location>
</feature>
<dbReference type="EMBL" id="AKWZ02000001">
    <property type="protein sequence ID" value="EPG76401.1"/>
    <property type="molecule type" value="Genomic_DNA"/>
</dbReference>
<dbReference type="PROSITE" id="PS00888">
    <property type="entry name" value="CNMP_BINDING_1"/>
    <property type="match status" value="1"/>
</dbReference>
<feature type="short sequence motif" description="GXGXXG" evidence="9">
    <location>
        <begin position="482"/>
        <end position="487"/>
    </location>
</feature>
<evidence type="ECO:0000256" key="4">
    <source>
        <dbReference type="ARBA" id="ARBA00022801"/>
    </source>
</evidence>
<dbReference type="RefSeq" id="WP_016547673.1">
    <property type="nucleotide sequence ID" value="NZ_AKWZ02000001.1"/>
</dbReference>
<comment type="subcellular location">
    <subcellularLocation>
        <location evidence="1">Membrane</location>
    </subcellularLocation>
</comment>
<dbReference type="STRING" id="1193011.LEP1GSC058_1346"/>
<name>S3V141_9LEPT</name>
<dbReference type="SUPFAM" id="SSF52151">
    <property type="entry name" value="FabD/lysophospholipase-like"/>
    <property type="match status" value="1"/>
</dbReference>
<evidence type="ECO:0000256" key="9">
    <source>
        <dbReference type="PROSITE-ProRule" id="PRU01161"/>
    </source>
</evidence>
<dbReference type="PROSITE" id="PS00889">
    <property type="entry name" value="CNMP_BINDING_2"/>
    <property type="match status" value="1"/>
</dbReference>
<dbReference type="Pfam" id="PF01734">
    <property type="entry name" value="Patatin"/>
    <property type="match status" value="1"/>
</dbReference>
<dbReference type="GO" id="GO:0004622">
    <property type="term" value="F:phosphatidylcholine lysophospholipase activity"/>
    <property type="evidence" value="ECO:0007669"/>
    <property type="project" value="UniProtKB-ARBA"/>
</dbReference>
<dbReference type="InterPro" id="IPR018490">
    <property type="entry name" value="cNMP-bd_dom_sf"/>
</dbReference>
<dbReference type="Proteomes" id="UP000014540">
    <property type="component" value="Unassembled WGS sequence"/>
</dbReference>
<feature type="domain" description="Cyclic nucleotide-binding" evidence="10">
    <location>
        <begin position="164"/>
        <end position="284"/>
    </location>
</feature>
<keyword evidence="7 9" id="KW-0443">Lipid metabolism</keyword>
<evidence type="ECO:0000259" key="11">
    <source>
        <dbReference type="PROSITE" id="PS51635"/>
    </source>
</evidence>
<evidence type="ECO:0000256" key="3">
    <source>
        <dbReference type="ARBA" id="ARBA00022692"/>
    </source>
</evidence>
<evidence type="ECO:0000256" key="7">
    <source>
        <dbReference type="ARBA" id="ARBA00023098"/>
    </source>
</evidence>
<evidence type="ECO:0000256" key="2">
    <source>
        <dbReference type="ARBA" id="ARBA00006636"/>
    </source>
</evidence>
<dbReference type="SUPFAM" id="SSF51206">
    <property type="entry name" value="cAMP-binding domain-like"/>
    <property type="match status" value="2"/>
</dbReference>
<dbReference type="InterPro" id="IPR016035">
    <property type="entry name" value="Acyl_Trfase/lysoPLipase"/>
</dbReference>
<feature type="domain" description="PNPLA" evidence="11">
    <location>
        <begin position="478"/>
        <end position="638"/>
    </location>
</feature>
<dbReference type="InterPro" id="IPR056556">
    <property type="entry name" value="NTE1_P-loop_dom"/>
</dbReference>
<gene>
    <name evidence="12" type="ORF">LEP1GSC058_1346</name>
</gene>
<dbReference type="Gene3D" id="3.40.1090.10">
    <property type="entry name" value="Cytosolic phospholipase A2 catalytic domain"/>
    <property type="match status" value="2"/>
</dbReference>
<evidence type="ECO:0000313" key="13">
    <source>
        <dbReference type="Proteomes" id="UP000014540"/>
    </source>
</evidence>
<evidence type="ECO:0000256" key="1">
    <source>
        <dbReference type="ARBA" id="ARBA00004370"/>
    </source>
</evidence>
<evidence type="ECO:0000313" key="12">
    <source>
        <dbReference type="EMBL" id="EPG76401.1"/>
    </source>
</evidence>
<keyword evidence="8" id="KW-0472">Membrane</keyword>
<dbReference type="InterPro" id="IPR000595">
    <property type="entry name" value="cNMP-bd_dom"/>
</dbReference>
<comment type="similarity">
    <text evidence="2">Belongs to the NTE family.</text>
</comment>
<comment type="caution">
    <text evidence="12">The sequence shown here is derived from an EMBL/GenBank/DDBJ whole genome shotgun (WGS) entry which is preliminary data.</text>
</comment>
<keyword evidence="5 9" id="KW-0442">Lipid degradation</keyword>
<accession>S3V141</accession>
<dbReference type="Pfam" id="PF00027">
    <property type="entry name" value="cNMP_binding"/>
    <property type="match status" value="2"/>
</dbReference>
<dbReference type="InterPro" id="IPR018488">
    <property type="entry name" value="cNMP-bd_CS"/>
</dbReference>
<protein>
    <submittedName>
        <fullName evidence="12">Phospholipase, patatin family</fullName>
    </submittedName>
</protein>
<feature type="short sequence motif" description="DGA/G" evidence="9">
    <location>
        <begin position="625"/>
        <end position="627"/>
    </location>
</feature>
<dbReference type="GO" id="GO:0016020">
    <property type="term" value="C:membrane"/>
    <property type="evidence" value="ECO:0007669"/>
    <property type="project" value="UniProtKB-SubCell"/>
</dbReference>
<dbReference type="GO" id="GO:0016042">
    <property type="term" value="P:lipid catabolic process"/>
    <property type="evidence" value="ECO:0007669"/>
    <property type="project" value="UniProtKB-UniRule"/>
</dbReference>
<keyword evidence="4 9" id="KW-0378">Hydrolase</keyword>
<dbReference type="PROSITE" id="PS50042">
    <property type="entry name" value="CNMP_BINDING_3"/>
    <property type="match status" value="2"/>
</dbReference>
<dbReference type="OrthoDB" id="9770965at2"/>
<dbReference type="InterPro" id="IPR050301">
    <property type="entry name" value="NTE"/>
</dbReference>
<evidence type="ECO:0000256" key="5">
    <source>
        <dbReference type="ARBA" id="ARBA00022963"/>
    </source>
</evidence>
<feature type="short sequence motif" description="GXSXG" evidence="9">
    <location>
        <begin position="509"/>
        <end position="513"/>
    </location>
</feature>
<dbReference type="PANTHER" id="PTHR14226:SF76">
    <property type="entry name" value="NTE FAMILY PROTEIN RSSA"/>
    <property type="match status" value="1"/>
</dbReference>
<dbReference type="Pfam" id="PF24179">
    <property type="entry name" value="NTE_Ploop"/>
    <property type="match status" value="1"/>
</dbReference>
<dbReference type="AlphaFoldDB" id="S3V141"/>
<keyword evidence="6" id="KW-1133">Transmembrane helix</keyword>
<keyword evidence="3" id="KW-0812">Transmembrane</keyword>
<proteinExistence type="inferred from homology"/>
<dbReference type="PANTHER" id="PTHR14226">
    <property type="entry name" value="NEUROPATHY TARGET ESTERASE/SWISS CHEESE D.MELANOGASTER"/>
    <property type="match status" value="1"/>
</dbReference>